<dbReference type="Proteomes" id="UP000242351">
    <property type="component" value="Unassembled WGS sequence"/>
</dbReference>
<feature type="transmembrane region" description="Helical" evidence="1">
    <location>
        <begin position="32"/>
        <end position="54"/>
    </location>
</feature>
<keyword evidence="1" id="KW-0812">Transmembrane</keyword>
<dbReference type="RefSeq" id="WP_100356973.1">
    <property type="nucleotide sequence ID" value="NZ_PGOZ01000001.1"/>
</dbReference>
<dbReference type="InterPro" id="IPR008523">
    <property type="entry name" value="DUF805"/>
</dbReference>
<gene>
    <name evidence="2" type="ORF">CU320_00445</name>
</gene>
<dbReference type="PANTHER" id="PTHR34980">
    <property type="entry name" value="INNER MEMBRANE PROTEIN-RELATED-RELATED"/>
    <property type="match status" value="1"/>
</dbReference>
<evidence type="ECO:0000313" key="2">
    <source>
        <dbReference type="EMBL" id="PJI33845.1"/>
    </source>
</evidence>
<name>A0A2H9UQ81_9GAMM</name>
<feature type="transmembrane region" description="Helical" evidence="1">
    <location>
        <begin position="74"/>
        <end position="96"/>
    </location>
</feature>
<sequence>MKSPESPYFTPPALAATDHPLSIKGRFGRLSFIAWSAFLHFIFLFSSIALGLSIDIVNLAVHSMDSNWLLSIQGLAGIGVLIMILVYAYFALVVTVRRLHDMNRSGWWALLLLLPLVNIFVWLYIVFGSGDRGINDYGPARMTLLCEKMLAWLMIILILLSLLGSLALLGYMSGGEQPHIPPEIMQKTTQYF</sequence>
<comment type="caution">
    <text evidence="2">The sequence shown here is derived from an EMBL/GenBank/DDBJ whole genome shotgun (WGS) entry which is preliminary data.</text>
</comment>
<evidence type="ECO:0000256" key="1">
    <source>
        <dbReference type="SAM" id="Phobius"/>
    </source>
</evidence>
<dbReference type="PANTHER" id="PTHR34980:SF3">
    <property type="entry name" value="BLR8105 PROTEIN"/>
    <property type="match status" value="1"/>
</dbReference>
<dbReference type="AlphaFoldDB" id="A0A2H9UQ81"/>
<protein>
    <submittedName>
        <fullName evidence="2">DUF805 domain-containing protein</fullName>
    </submittedName>
</protein>
<accession>A0A2H9UQ81</accession>
<proteinExistence type="predicted"/>
<dbReference type="EMBL" id="PGOZ01000001">
    <property type="protein sequence ID" value="PJI33845.1"/>
    <property type="molecule type" value="Genomic_DNA"/>
</dbReference>
<keyword evidence="1" id="KW-0472">Membrane</keyword>
<reference evidence="2 3" key="1">
    <citation type="submission" date="2017-11" db="EMBL/GenBank/DDBJ databases">
        <authorList>
            <person name="Han C.G."/>
        </authorList>
    </citation>
    <scope>NUCLEOTIDE SEQUENCE [LARGE SCALE GENOMIC DNA]</scope>
    <source>
        <strain evidence="2 3">ANC 5347</strain>
    </source>
</reference>
<keyword evidence="1" id="KW-1133">Transmembrane helix</keyword>
<evidence type="ECO:0000313" key="3">
    <source>
        <dbReference type="Proteomes" id="UP000242351"/>
    </source>
</evidence>
<dbReference type="GO" id="GO:0005886">
    <property type="term" value="C:plasma membrane"/>
    <property type="evidence" value="ECO:0007669"/>
    <property type="project" value="TreeGrafter"/>
</dbReference>
<dbReference type="Pfam" id="PF05656">
    <property type="entry name" value="DUF805"/>
    <property type="match status" value="1"/>
</dbReference>
<feature type="transmembrane region" description="Helical" evidence="1">
    <location>
        <begin position="149"/>
        <end position="171"/>
    </location>
</feature>
<reference evidence="2 3" key="2">
    <citation type="submission" date="2017-12" db="EMBL/GenBank/DDBJ databases">
        <title>Revising the taxonomy of the Acinetobacter lwoffii group: the description of Acinetobacter pseudolwoffii sp. nov. and emended description of Acinetobacter lwoffii.</title>
        <authorList>
            <person name="Nemec A."/>
        </authorList>
    </citation>
    <scope>NUCLEOTIDE SEQUENCE [LARGE SCALE GENOMIC DNA]</scope>
    <source>
        <strain evidence="2 3">ANC 5347</strain>
    </source>
</reference>
<organism evidence="2 3">
    <name type="scientific">Acinetobacter pseudolwoffii</name>
    <dbReference type="NCBI Taxonomy" id="2053287"/>
    <lineage>
        <taxon>Bacteria</taxon>
        <taxon>Pseudomonadati</taxon>
        <taxon>Pseudomonadota</taxon>
        <taxon>Gammaproteobacteria</taxon>
        <taxon>Moraxellales</taxon>
        <taxon>Moraxellaceae</taxon>
        <taxon>Acinetobacter</taxon>
    </lineage>
</organism>
<feature type="transmembrane region" description="Helical" evidence="1">
    <location>
        <begin position="108"/>
        <end position="129"/>
    </location>
</feature>